<name>A0ABQ8GG24_9PEZI</name>
<reference evidence="1 2" key="1">
    <citation type="journal article" date="2021" name="Nat. Commun.">
        <title>Genetic determinants of endophytism in the Arabidopsis root mycobiome.</title>
        <authorList>
            <person name="Mesny F."/>
            <person name="Miyauchi S."/>
            <person name="Thiergart T."/>
            <person name="Pickel B."/>
            <person name="Atanasova L."/>
            <person name="Karlsson M."/>
            <person name="Huettel B."/>
            <person name="Barry K.W."/>
            <person name="Haridas S."/>
            <person name="Chen C."/>
            <person name="Bauer D."/>
            <person name="Andreopoulos W."/>
            <person name="Pangilinan J."/>
            <person name="LaButti K."/>
            <person name="Riley R."/>
            <person name="Lipzen A."/>
            <person name="Clum A."/>
            <person name="Drula E."/>
            <person name="Henrissat B."/>
            <person name="Kohler A."/>
            <person name="Grigoriev I.V."/>
            <person name="Martin F.M."/>
            <person name="Hacquard S."/>
        </authorList>
    </citation>
    <scope>NUCLEOTIDE SEQUENCE [LARGE SCALE GENOMIC DNA]</scope>
    <source>
        <strain evidence="1 2">MPI-SDFR-AT-0080</strain>
    </source>
</reference>
<proteinExistence type="predicted"/>
<protein>
    <submittedName>
        <fullName evidence="1">Uncharacterized protein</fullName>
    </submittedName>
</protein>
<keyword evidence="2" id="KW-1185">Reference proteome</keyword>
<dbReference type="Proteomes" id="UP000774617">
    <property type="component" value="Unassembled WGS sequence"/>
</dbReference>
<accession>A0ABQ8GG24</accession>
<comment type="caution">
    <text evidence="1">The sequence shown here is derived from an EMBL/GenBank/DDBJ whole genome shotgun (WGS) entry which is preliminary data.</text>
</comment>
<evidence type="ECO:0000313" key="1">
    <source>
        <dbReference type="EMBL" id="KAH7052239.1"/>
    </source>
</evidence>
<dbReference type="EMBL" id="JAGTJR010000011">
    <property type="protein sequence ID" value="KAH7052239.1"/>
    <property type="molecule type" value="Genomic_DNA"/>
</dbReference>
<sequence>MVPSAPASERSSAPALLTDAGGVFSCVSSDIGKHSEASISHATLLHRCAAASPPTPPMTRPAGVHDRCKPAASPALPMPRAATFNLLHDTDTIKNGALACQSNQRKSLSHFHQTTTQTSRREALLGDLTEPPLDWRPPFPSNPSSRHRHVAPNPCLFPACGWELRKSLKIPVYHVLPSAQQSLACRLSAHPAPTAPGGRNLACPRGRKRYSYRKARAEHLEGRTARYRPPSKLIAAEAAVSGYNGTSHADDDTVQRGATIVRARRRRAWVWVC</sequence>
<organism evidence="1 2">
    <name type="scientific">Macrophomina phaseolina</name>
    <dbReference type="NCBI Taxonomy" id="35725"/>
    <lineage>
        <taxon>Eukaryota</taxon>
        <taxon>Fungi</taxon>
        <taxon>Dikarya</taxon>
        <taxon>Ascomycota</taxon>
        <taxon>Pezizomycotina</taxon>
        <taxon>Dothideomycetes</taxon>
        <taxon>Dothideomycetes incertae sedis</taxon>
        <taxon>Botryosphaeriales</taxon>
        <taxon>Botryosphaeriaceae</taxon>
        <taxon>Macrophomina</taxon>
    </lineage>
</organism>
<evidence type="ECO:0000313" key="2">
    <source>
        <dbReference type="Proteomes" id="UP000774617"/>
    </source>
</evidence>
<gene>
    <name evidence="1" type="ORF">B0J12DRAFT_68073</name>
</gene>